<dbReference type="EMBL" id="JAAEDH010000010">
    <property type="protein sequence ID" value="MBR0655425.1"/>
    <property type="molecule type" value="Genomic_DNA"/>
</dbReference>
<name>A0AAF1KJL7_9PROT</name>
<organism evidence="6 7">
    <name type="scientific">Plastoroseomonas arctica</name>
    <dbReference type="NCBI Taxonomy" id="1509237"/>
    <lineage>
        <taxon>Bacteria</taxon>
        <taxon>Pseudomonadati</taxon>
        <taxon>Pseudomonadota</taxon>
        <taxon>Alphaproteobacteria</taxon>
        <taxon>Acetobacterales</taxon>
        <taxon>Acetobacteraceae</taxon>
        <taxon>Plastoroseomonas</taxon>
    </lineage>
</organism>
<dbReference type="AlphaFoldDB" id="A0AAF1KJL7"/>
<evidence type="ECO:0000259" key="5">
    <source>
        <dbReference type="PROSITE" id="PS51503"/>
    </source>
</evidence>
<evidence type="ECO:0000256" key="4">
    <source>
        <dbReference type="SAM" id="Phobius"/>
    </source>
</evidence>
<dbReference type="Gene3D" id="6.10.140.1320">
    <property type="match status" value="1"/>
</dbReference>
<dbReference type="Proteomes" id="UP001196068">
    <property type="component" value="Unassembled WGS sequence"/>
</dbReference>
<reference evidence="6" key="1">
    <citation type="submission" date="2020-01" db="EMBL/GenBank/DDBJ databases">
        <authorList>
            <person name="Rat A."/>
        </authorList>
    </citation>
    <scope>NUCLEOTIDE SEQUENCE</scope>
    <source>
        <strain evidence="6">LMG 28251</strain>
    </source>
</reference>
<keyword evidence="2 4" id="KW-1133">Transmembrane helix</keyword>
<sequence>MKIALTIIILAAMLATVGVLLAGLLGMARGDQSPHRSNKLMQWRIGLQGLALVLIALLMWIWRS</sequence>
<keyword evidence="1 4" id="KW-0812">Transmembrane</keyword>
<evidence type="ECO:0000256" key="2">
    <source>
        <dbReference type="ARBA" id="ARBA00022989"/>
    </source>
</evidence>
<evidence type="ECO:0000313" key="7">
    <source>
        <dbReference type="Proteomes" id="UP001196068"/>
    </source>
</evidence>
<evidence type="ECO:0000256" key="3">
    <source>
        <dbReference type="ARBA" id="ARBA00023136"/>
    </source>
</evidence>
<reference evidence="6" key="2">
    <citation type="journal article" date="2021" name="Syst. Appl. Microbiol.">
        <title>Roseomonas hellenica sp. nov., isolated from roots of wild-growing Alkanna tinctoria.</title>
        <authorList>
            <person name="Rat A."/>
            <person name="Naranjo H.D."/>
            <person name="Lebbe L."/>
            <person name="Cnockaert M."/>
            <person name="Krigas N."/>
            <person name="Grigoriadou K."/>
            <person name="Maloupa E."/>
            <person name="Willems A."/>
        </authorList>
    </citation>
    <scope>NUCLEOTIDE SEQUENCE</scope>
    <source>
        <strain evidence="6">LMG 28251</strain>
    </source>
</reference>
<dbReference type="Pfam" id="PF04588">
    <property type="entry name" value="HIG_1_N"/>
    <property type="match status" value="1"/>
</dbReference>
<dbReference type="InterPro" id="IPR007667">
    <property type="entry name" value="Hypoxia_induced_domain"/>
</dbReference>
<keyword evidence="3 4" id="KW-0472">Membrane</keyword>
<accession>A0AAF1KJL7</accession>
<feature type="domain" description="HIG1" evidence="5">
    <location>
        <begin position="1"/>
        <end position="64"/>
    </location>
</feature>
<evidence type="ECO:0000256" key="1">
    <source>
        <dbReference type="ARBA" id="ARBA00022692"/>
    </source>
</evidence>
<comment type="caution">
    <text evidence="6">The sequence shown here is derived from an EMBL/GenBank/DDBJ whole genome shotgun (WGS) entry which is preliminary data.</text>
</comment>
<proteinExistence type="predicted"/>
<dbReference type="PROSITE" id="PS51503">
    <property type="entry name" value="HIG1"/>
    <property type="match status" value="1"/>
</dbReference>
<dbReference type="RefSeq" id="WP_211874264.1">
    <property type="nucleotide sequence ID" value="NZ_JAAEDH010000010.1"/>
</dbReference>
<evidence type="ECO:0000313" key="6">
    <source>
        <dbReference type="EMBL" id="MBR0655425.1"/>
    </source>
</evidence>
<feature type="transmembrane region" description="Helical" evidence="4">
    <location>
        <begin position="40"/>
        <end position="62"/>
    </location>
</feature>
<keyword evidence="7" id="KW-1185">Reference proteome</keyword>
<dbReference type="NCBIfam" id="NF033233">
    <property type="entry name" value="twin_helix"/>
    <property type="match status" value="1"/>
</dbReference>
<gene>
    <name evidence="6" type="ORF">GXW79_10045</name>
</gene>
<protein>
    <submittedName>
        <fullName evidence="6">Twin transmembrane helix small protein</fullName>
    </submittedName>
</protein>